<feature type="transmembrane region" description="Helical" evidence="13">
    <location>
        <begin position="151"/>
        <end position="175"/>
    </location>
</feature>
<keyword evidence="10" id="KW-0408">Iron</keyword>
<evidence type="ECO:0000313" key="16">
    <source>
        <dbReference type="Proteomes" id="UP000199377"/>
    </source>
</evidence>
<keyword evidence="7" id="KW-0479">Metal-binding</keyword>
<evidence type="ECO:0000256" key="3">
    <source>
        <dbReference type="ARBA" id="ARBA00022448"/>
    </source>
</evidence>
<dbReference type="GO" id="GO:0046872">
    <property type="term" value="F:metal ion binding"/>
    <property type="evidence" value="ECO:0007669"/>
    <property type="project" value="UniProtKB-KW"/>
</dbReference>
<protein>
    <submittedName>
        <fullName evidence="15">Cytochrome b561</fullName>
    </submittedName>
</protein>
<organism evidence="15 16">
    <name type="scientific">Albimonas pacifica</name>
    <dbReference type="NCBI Taxonomy" id="1114924"/>
    <lineage>
        <taxon>Bacteria</taxon>
        <taxon>Pseudomonadati</taxon>
        <taxon>Pseudomonadota</taxon>
        <taxon>Alphaproteobacteria</taxon>
        <taxon>Rhodobacterales</taxon>
        <taxon>Paracoccaceae</taxon>
        <taxon>Albimonas</taxon>
    </lineage>
</organism>
<dbReference type="Proteomes" id="UP000199377">
    <property type="component" value="Unassembled WGS sequence"/>
</dbReference>
<comment type="similarity">
    <text evidence="12">Belongs to the cytochrome b561 family.</text>
</comment>
<comment type="subcellular location">
    <subcellularLocation>
        <location evidence="2">Cell membrane</location>
        <topology evidence="2">Multi-pass membrane protein</topology>
    </subcellularLocation>
</comment>
<keyword evidence="4" id="KW-1003">Cell membrane</keyword>
<feature type="transmembrane region" description="Helical" evidence="13">
    <location>
        <begin position="92"/>
        <end position="112"/>
    </location>
</feature>
<evidence type="ECO:0000259" key="14">
    <source>
        <dbReference type="Pfam" id="PF01292"/>
    </source>
</evidence>
<evidence type="ECO:0000256" key="10">
    <source>
        <dbReference type="ARBA" id="ARBA00023004"/>
    </source>
</evidence>
<name>A0A1I3IR83_9RHOB</name>
<feature type="domain" description="Cytochrome b561 bacterial/Ni-hydrogenase" evidence="14">
    <location>
        <begin position="10"/>
        <end position="186"/>
    </location>
</feature>
<evidence type="ECO:0000256" key="5">
    <source>
        <dbReference type="ARBA" id="ARBA00022617"/>
    </source>
</evidence>
<dbReference type="PANTHER" id="PTHR30529:SF7">
    <property type="entry name" value="CYTOCHROME B561 BACTERIAL_NI-HYDROGENASE DOMAIN-CONTAINING PROTEIN"/>
    <property type="match status" value="1"/>
</dbReference>
<keyword evidence="9 13" id="KW-1133">Transmembrane helix</keyword>
<dbReference type="InterPro" id="IPR016174">
    <property type="entry name" value="Di-haem_cyt_TM"/>
</dbReference>
<keyword evidence="8" id="KW-0249">Electron transport</keyword>
<dbReference type="EMBL" id="FOQH01000007">
    <property type="protein sequence ID" value="SFI50357.1"/>
    <property type="molecule type" value="Genomic_DNA"/>
</dbReference>
<dbReference type="InterPro" id="IPR011577">
    <property type="entry name" value="Cyt_b561_bac/Ni-Hgenase"/>
</dbReference>
<keyword evidence="16" id="KW-1185">Reference proteome</keyword>
<keyword evidence="6 13" id="KW-0812">Transmembrane</keyword>
<dbReference type="OrthoDB" id="1247465at2"/>
<evidence type="ECO:0000256" key="4">
    <source>
        <dbReference type="ARBA" id="ARBA00022475"/>
    </source>
</evidence>
<sequence>MPLRNDIRAWGWPARLLHWASAGVILFLLGLGFYMTQWITDMYAQFDLIQVHKSWGFVAFALVLLRLVWRATHPAPPPVPGTPAWQRLASEGAHWALYVLMVAMPLSGWLMASASSLQDSYGIKNMVFGLFALPDPFQPGDRGLEKIFGAVHFYCAWAMIAILLAHAGAAIQHHFVKRDEVLRRMTWPRRG</sequence>
<evidence type="ECO:0000256" key="6">
    <source>
        <dbReference type="ARBA" id="ARBA00022692"/>
    </source>
</evidence>
<evidence type="ECO:0000256" key="13">
    <source>
        <dbReference type="SAM" id="Phobius"/>
    </source>
</evidence>
<dbReference type="SUPFAM" id="SSF81342">
    <property type="entry name" value="Transmembrane di-heme cytochromes"/>
    <property type="match status" value="1"/>
</dbReference>
<proteinExistence type="inferred from homology"/>
<dbReference type="InterPro" id="IPR052168">
    <property type="entry name" value="Cytochrome_b561_oxidase"/>
</dbReference>
<evidence type="ECO:0000256" key="2">
    <source>
        <dbReference type="ARBA" id="ARBA00004651"/>
    </source>
</evidence>
<evidence type="ECO:0000256" key="11">
    <source>
        <dbReference type="ARBA" id="ARBA00023136"/>
    </source>
</evidence>
<keyword evidence="3" id="KW-0813">Transport</keyword>
<keyword evidence="5" id="KW-0349">Heme</keyword>
<accession>A0A1I3IR83</accession>
<dbReference type="GO" id="GO:0020037">
    <property type="term" value="F:heme binding"/>
    <property type="evidence" value="ECO:0007669"/>
    <property type="project" value="TreeGrafter"/>
</dbReference>
<evidence type="ECO:0000256" key="9">
    <source>
        <dbReference type="ARBA" id="ARBA00022989"/>
    </source>
</evidence>
<dbReference type="GO" id="GO:0009055">
    <property type="term" value="F:electron transfer activity"/>
    <property type="evidence" value="ECO:0007669"/>
    <property type="project" value="InterPro"/>
</dbReference>
<dbReference type="GO" id="GO:0022904">
    <property type="term" value="P:respiratory electron transport chain"/>
    <property type="evidence" value="ECO:0007669"/>
    <property type="project" value="InterPro"/>
</dbReference>
<dbReference type="Pfam" id="PF01292">
    <property type="entry name" value="Ni_hydr_CYTB"/>
    <property type="match status" value="1"/>
</dbReference>
<reference evidence="15 16" key="1">
    <citation type="submission" date="2016-10" db="EMBL/GenBank/DDBJ databases">
        <authorList>
            <person name="de Groot N.N."/>
        </authorList>
    </citation>
    <scope>NUCLEOTIDE SEQUENCE [LARGE SCALE GENOMIC DNA]</scope>
    <source>
        <strain evidence="15 16">CGMCC 1.11030</strain>
    </source>
</reference>
<evidence type="ECO:0000256" key="1">
    <source>
        <dbReference type="ARBA" id="ARBA00001970"/>
    </source>
</evidence>
<comment type="cofactor">
    <cofactor evidence="1">
        <name>heme b</name>
        <dbReference type="ChEBI" id="CHEBI:60344"/>
    </cofactor>
</comment>
<dbReference type="GO" id="GO:0005886">
    <property type="term" value="C:plasma membrane"/>
    <property type="evidence" value="ECO:0007669"/>
    <property type="project" value="UniProtKB-SubCell"/>
</dbReference>
<dbReference type="STRING" id="1114924.SAMN05216258_107182"/>
<evidence type="ECO:0000313" key="15">
    <source>
        <dbReference type="EMBL" id="SFI50357.1"/>
    </source>
</evidence>
<gene>
    <name evidence="15" type="ORF">SAMN05216258_107182</name>
</gene>
<dbReference type="PANTHER" id="PTHR30529">
    <property type="entry name" value="CYTOCHROME B561"/>
    <property type="match status" value="1"/>
</dbReference>
<dbReference type="AlphaFoldDB" id="A0A1I3IR83"/>
<evidence type="ECO:0000256" key="8">
    <source>
        <dbReference type="ARBA" id="ARBA00022982"/>
    </source>
</evidence>
<dbReference type="RefSeq" id="WP_092861198.1">
    <property type="nucleotide sequence ID" value="NZ_FOQH01000007.1"/>
</dbReference>
<evidence type="ECO:0000256" key="12">
    <source>
        <dbReference type="ARBA" id="ARBA00037975"/>
    </source>
</evidence>
<dbReference type="Gene3D" id="1.20.950.20">
    <property type="entry name" value="Transmembrane di-heme cytochromes, Chain C"/>
    <property type="match status" value="1"/>
</dbReference>
<evidence type="ECO:0000256" key="7">
    <source>
        <dbReference type="ARBA" id="ARBA00022723"/>
    </source>
</evidence>
<feature type="transmembrane region" description="Helical" evidence="13">
    <location>
        <begin position="16"/>
        <end position="34"/>
    </location>
</feature>
<keyword evidence="11 13" id="KW-0472">Membrane</keyword>